<protein>
    <submittedName>
        <fullName evidence="1">Uncharacterized protein</fullName>
    </submittedName>
</protein>
<comment type="caution">
    <text evidence="1">The sequence shown here is derived from an EMBL/GenBank/DDBJ whole genome shotgun (WGS) entry which is preliminary data.</text>
</comment>
<name>A0A8S9MMY5_BRACR</name>
<reference evidence="1" key="1">
    <citation type="submission" date="2019-12" db="EMBL/GenBank/DDBJ databases">
        <title>Genome sequencing and annotation of Brassica cretica.</title>
        <authorList>
            <person name="Studholme D.J."/>
            <person name="Sarris P.F."/>
        </authorList>
    </citation>
    <scope>NUCLEOTIDE SEQUENCE</scope>
    <source>
        <strain evidence="1">PFS-001/15</strain>
        <tissue evidence="1">Leaf</tissue>
    </source>
</reference>
<dbReference type="EMBL" id="QGKW02000007">
    <property type="protein sequence ID" value="KAF2618413.1"/>
    <property type="molecule type" value="Genomic_DNA"/>
</dbReference>
<evidence type="ECO:0000313" key="2">
    <source>
        <dbReference type="Proteomes" id="UP000712281"/>
    </source>
</evidence>
<sequence length="154" mass="17282">MSSSVSLVSLKNIYNLWPPSSDVPPLFPFFSLRFGFGPECIKTFNIYLWHLHSTQGLQPPEHLSSDLLHYADELPCHAGLLSHHIQESKLQPCLVTQYRSMFGLKYRSISDGRCRSTGDGCLRSTVVSEYRSTALVPGSTVVDENRATNKCCCR</sequence>
<evidence type="ECO:0000313" key="1">
    <source>
        <dbReference type="EMBL" id="KAF2618413.1"/>
    </source>
</evidence>
<organism evidence="1 2">
    <name type="scientific">Brassica cretica</name>
    <name type="common">Mustard</name>
    <dbReference type="NCBI Taxonomy" id="69181"/>
    <lineage>
        <taxon>Eukaryota</taxon>
        <taxon>Viridiplantae</taxon>
        <taxon>Streptophyta</taxon>
        <taxon>Embryophyta</taxon>
        <taxon>Tracheophyta</taxon>
        <taxon>Spermatophyta</taxon>
        <taxon>Magnoliopsida</taxon>
        <taxon>eudicotyledons</taxon>
        <taxon>Gunneridae</taxon>
        <taxon>Pentapetalae</taxon>
        <taxon>rosids</taxon>
        <taxon>malvids</taxon>
        <taxon>Brassicales</taxon>
        <taxon>Brassicaceae</taxon>
        <taxon>Brassiceae</taxon>
        <taxon>Brassica</taxon>
    </lineage>
</organism>
<gene>
    <name evidence="1" type="ORF">F2Q68_00039187</name>
</gene>
<dbReference type="Proteomes" id="UP000712281">
    <property type="component" value="Unassembled WGS sequence"/>
</dbReference>
<accession>A0A8S9MMY5</accession>
<proteinExistence type="predicted"/>
<dbReference type="AlphaFoldDB" id="A0A8S9MMY5"/>